<dbReference type="PANTHER" id="PTHR47784:SF4">
    <property type="entry name" value="ZN(II)2CYS6 TRANSCRIPTION FACTOR (EUROFUNG)"/>
    <property type="match status" value="1"/>
</dbReference>
<organism evidence="7 8">
    <name type="scientific">Aspergillus keveii</name>
    <dbReference type="NCBI Taxonomy" id="714993"/>
    <lineage>
        <taxon>Eukaryota</taxon>
        <taxon>Fungi</taxon>
        <taxon>Dikarya</taxon>
        <taxon>Ascomycota</taxon>
        <taxon>Pezizomycotina</taxon>
        <taxon>Eurotiomycetes</taxon>
        <taxon>Eurotiomycetidae</taxon>
        <taxon>Eurotiales</taxon>
        <taxon>Aspergillaceae</taxon>
        <taxon>Aspergillus</taxon>
        <taxon>Aspergillus subgen. Nidulantes</taxon>
    </lineage>
</organism>
<name>A0ABR4G2U6_9EURO</name>
<evidence type="ECO:0000313" key="7">
    <source>
        <dbReference type="EMBL" id="KAL2793288.1"/>
    </source>
</evidence>
<keyword evidence="1" id="KW-0805">Transcription regulation</keyword>
<feature type="domain" description="Zn(2)-C6 fungal-type" evidence="6">
    <location>
        <begin position="15"/>
        <end position="45"/>
    </location>
</feature>
<dbReference type="Gene3D" id="4.10.240.10">
    <property type="entry name" value="Zn(2)-C6 fungal-type DNA-binding domain"/>
    <property type="match status" value="1"/>
</dbReference>
<dbReference type="PANTHER" id="PTHR47784">
    <property type="entry name" value="STEROL UPTAKE CONTROL PROTEIN 2"/>
    <property type="match status" value="1"/>
</dbReference>
<dbReference type="Proteomes" id="UP001610563">
    <property type="component" value="Unassembled WGS sequence"/>
</dbReference>
<dbReference type="InterPro" id="IPR001138">
    <property type="entry name" value="Zn2Cys6_DnaBD"/>
</dbReference>
<protein>
    <recommendedName>
        <fullName evidence="6">Zn(2)-C6 fungal-type domain-containing protein</fullName>
    </recommendedName>
</protein>
<keyword evidence="4" id="KW-0539">Nucleus</keyword>
<dbReference type="PROSITE" id="PS00463">
    <property type="entry name" value="ZN2_CY6_FUNGAL_1"/>
    <property type="match status" value="1"/>
</dbReference>
<gene>
    <name evidence="7" type="ORF">BJX66DRAFT_351928</name>
</gene>
<evidence type="ECO:0000256" key="4">
    <source>
        <dbReference type="ARBA" id="ARBA00023242"/>
    </source>
</evidence>
<dbReference type="EMBL" id="JBFTWV010000060">
    <property type="protein sequence ID" value="KAL2793288.1"/>
    <property type="molecule type" value="Genomic_DNA"/>
</dbReference>
<dbReference type="CDD" id="cd00067">
    <property type="entry name" value="GAL4"/>
    <property type="match status" value="1"/>
</dbReference>
<proteinExistence type="predicted"/>
<evidence type="ECO:0000256" key="5">
    <source>
        <dbReference type="SAM" id="MobiDB-lite"/>
    </source>
</evidence>
<evidence type="ECO:0000313" key="8">
    <source>
        <dbReference type="Proteomes" id="UP001610563"/>
    </source>
</evidence>
<feature type="compositionally biased region" description="Polar residues" evidence="5">
    <location>
        <begin position="96"/>
        <end position="107"/>
    </location>
</feature>
<keyword evidence="2" id="KW-0238">DNA-binding</keyword>
<reference evidence="7 8" key="1">
    <citation type="submission" date="2024-07" db="EMBL/GenBank/DDBJ databases">
        <title>Section-level genome sequencing and comparative genomics of Aspergillus sections Usti and Cavernicolus.</title>
        <authorList>
            <consortium name="Lawrence Berkeley National Laboratory"/>
            <person name="Nybo J.L."/>
            <person name="Vesth T.C."/>
            <person name="Theobald S."/>
            <person name="Frisvad J.C."/>
            <person name="Larsen T.O."/>
            <person name="Kjaerboelling I."/>
            <person name="Rothschild-Mancinelli K."/>
            <person name="Lyhne E.K."/>
            <person name="Kogle M.E."/>
            <person name="Barry K."/>
            <person name="Clum A."/>
            <person name="Na H."/>
            <person name="Ledsgaard L."/>
            <person name="Lin J."/>
            <person name="Lipzen A."/>
            <person name="Kuo A."/>
            <person name="Riley R."/>
            <person name="Mondo S."/>
            <person name="Labutti K."/>
            <person name="Haridas S."/>
            <person name="Pangalinan J."/>
            <person name="Salamov A.A."/>
            <person name="Simmons B.A."/>
            <person name="Magnuson J.K."/>
            <person name="Chen J."/>
            <person name="Drula E."/>
            <person name="Henrissat B."/>
            <person name="Wiebenga A."/>
            <person name="Lubbers R.J."/>
            <person name="Gomes A.C."/>
            <person name="Makela M.R."/>
            <person name="Stajich J."/>
            <person name="Grigoriev I.V."/>
            <person name="Mortensen U.H."/>
            <person name="De Vries R.P."/>
            <person name="Baker S.E."/>
            <person name="Andersen M.R."/>
        </authorList>
    </citation>
    <scope>NUCLEOTIDE SEQUENCE [LARGE SCALE GENOMIC DNA]</scope>
    <source>
        <strain evidence="7 8">CBS 209.92</strain>
    </source>
</reference>
<dbReference type="InterPro" id="IPR036864">
    <property type="entry name" value="Zn2-C6_fun-type_DNA-bd_sf"/>
</dbReference>
<feature type="compositionally biased region" description="Low complexity" evidence="5">
    <location>
        <begin position="108"/>
        <end position="119"/>
    </location>
</feature>
<comment type="caution">
    <text evidence="7">The sequence shown here is derived from an EMBL/GenBank/DDBJ whole genome shotgun (WGS) entry which is preliminary data.</text>
</comment>
<keyword evidence="3" id="KW-0804">Transcription</keyword>
<sequence>MLGMARRTHRKSRNGCLECKRRHVKCDERQPICSNCIASERVCEYGSRFLGATSRSPFPAPVAQAQSQPQHQAQAQAHGQAHSAPTTPGSGVGISPETSRSQDQGHFSASASAAPSASPNLSDQPVNMLHVELFHNLCTKTLETFDPTRSIFWLTDIVSQSVTTPYLVNELLAFSALHMSTTRPSTQRSFYRYHAAQLQTHALSIYKQMNPHVTHETCVPLFVFAAVLGIHMLCDTLIYRDDDVADQERHQHHVGETPSYSYSNSSSSPHRDDDDGFRAVLTRFVHFFRLYHGVRAIIGEAWDIIQDTSLAPHFKYGMDLYKLPGRLGLGPGCAKLLGLVERANLGTDLIKTYKQAIESLQTCLNVIEGTAGSTPSGSGSESPRQDTVHQHNAAINGVTTWPLLLDIEFGDLLEQGRPEALVILAHYGMLLHRVRDSWLFGDSGRFVVEGVTRFLGRGQGWEEWLEWPNEVVSR</sequence>
<evidence type="ECO:0000256" key="3">
    <source>
        <dbReference type="ARBA" id="ARBA00023163"/>
    </source>
</evidence>
<feature type="compositionally biased region" description="Low complexity" evidence="5">
    <location>
        <begin position="61"/>
        <end position="85"/>
    </location>
</feature>
<dbReference type="InterPro" id="IPR053157">
    <property type="entry name" value="Sterol_Uptake_Regulator"/>
</dbReference>
<evidence type="ECO:0000256" key="2">
    <source>
        <dbReference type="ARBA" id="ARBA00023125"/>
    </source>
</evidence>
<accession>A0ABR4G2U6</accession>
<evidence type="ECO:0000259" key="6">
    <source>
        <dbReference type="PROSITE" id="PS50048"/>
    </source>
</evidence>
<feature type="region of interest" description="Disordered" evidence="5">
    <location>
        <begin position="249"/>
        <end position="273"/>
    </location>
</feature>
<dbReference type="PROSITE" id="PS50048">
    <property type="entry name" value="ZN2_CY6_FUNGAL_2"/>
    <property type="match status" value="1"/>
</dbReference>
<keyword evidence="8" id="KW-1185">Reference proteome</keyword>
<feature type="compositionally biased region" description="Low complexity" evidence="5">
    <location>
        <begin position="259"/>
        <end position="268"/>
    </location>
</feature>
<evidence type="ECO:0000256" key="1">
    <source>
        <dbReference type="ARBA" id="ARBA00023015"/>
    </source>
</evidence>
<dbReference type="SUPFAM" id="SSF57701">
    <property type="entry name" value="Zn2/Cys6 DNA-binding domain"/>
    <property type="match status" value="1"/>
</dbReference>
<dbReference type="SMART" id="SM00066">
    <property type="entry name" value="GAL4"/>
    <property type="match status" value="1"/>
</dbReference>
<feature type="region of interest" description="Disordered" evidence="5">
    <location>
        <begin position="56"/>
        <end position="121"/>
    </location>
</feature>
<dbReference type="Pfam" id="PF00172">
    <property type="entry name" value="Zn_clus"/>
    <property type="match status" value="1"/>
</dbReference>